<feature type="signal peptide" evidence="2">
    <location>
        <begin position="1"/>
        <end position="21"/>
    </location>
</feature>
<evidence type="ECO:0000256" key="1">
    <source>
        <dbReference type="SAM" id="MobiDB-lite"/>
    </source>
</evidence>
<dbReference type="GO" id="GO:0004553">
    <property type="term" value="F:hydrolase activity, hydrolyzing O-glycosyl compounds"/>
    <property type="evidence" value="ECO:0007669"/>
    <property type="project" value="InterPro"/>
</dbReference>
<feature type="compositionally biased region" description="Polar residues" evidence="1">
    <location>
        <begin position="377"/>
        <end position="391"/>
    </location>
</feature>
<dbReference type="InterPro" id="IPR029058">
    <property type="entry name" value="AB_hydrolase_fold"/>
</dbReference>
<evidence type="ECO:0000313" key="5">
    <source>
        <dbReference type="Proteomes" id="UP000319817"/>
    </source>
</evidence>
<dbReference type="Gene3D" id="3.40.50.1820">
    <property type="entry name" value="alpha/beta hydrolase"/>
    <property type="match status" value="1"/>
</dbReference>
<feature type="region of interest" description="Disordered" evidence="1">
    <location>
        <begin position="377"/>
        <end position="402"/>
    </location>
</feature>
<gene>
    <name evidence="4" type="ORF">K239x_15940</name>
</gene>
<dbReference type="SMART" id="SM00460">
    <property type="entry name" value="TGc"/>
    <property type="match status" value="1"/>
</dbReference>
<keyword evidence="2" id="KW-0732">Signal</keyword>
<accession>A0A517NRA3</accession>
<name>A0A517NRA3_9BACT</name>
<dbReference type="InterPro" id="IPR038765">
    <property type="entry name" value="Papain-like_cys_pep_sf"/>
</dbReference>
<dbReference type="SUPFAM" id="SSF54001">
    <property type="entry name" value="Cysteine proteinases"/>
    <property type="match status" value="1"/>
</dbReference>
<dbReference type="SUPFAM" id="SSF53474">
    <property type="entry name" value="alpha/beta-Hydrolases"/>
    <property type="match status" value="1"/>
</dbReference>
<dbReference type="EMBL" id="CP036526">
    <property type="protein sequence ID" value="QDT09646.1"/>
    <property type="molecule type" value="Genomic_DNA"/>
</dbReference>
<dbReference type="Gene3D" id="3.10.620.30">
    <property type="match status" value="1"/>
</dbReference>
<reference evidence="4 5" key="1">
    <citation type="submission" date="2019-02" db="EMBL/GenBank/DDBJ databases">
        <title>Deep-cultivation of Planctomycetes and their phenomic and genomic characterization uncovers novel biology.</title>
        <authorList>
            <person name="Wiegand S."/>
            <person name="Jogler M."/>
            <person name="Boedeker C."/>
            <person name="Pinto D."/>
            <person name="Vollmers J."/>
            <person name="Rivas-Marin E."/>
            <person name="Kohn T."/>
            <person name="Peeters S.H."/>
            <person name="Heuer A."/>
            <person name="Rast P."/>
            <person name="Oberbeckmann S."/>
            <person name="Bunk B."/>
            <person name="Jeske O."/>
            <person name="Meyerdierks A."/>
            <person name="Storesund J.E."/>
            <person name="Kallscheuer N."/>
            <person name="Luecker S."/>
            <person name="Lage O.M."/>
            <person name="Pohl T."/>
            <person name="Merkel B.J."/>
            <person name="Hornburger P."/>
            <person name="Mueller R.-W."/>
            <person name="Bruemmer F."/>
            <person name="Labrenz M."/>
            <person name="Spormann A.M."/>
            <person name="Op den Camp H."/>
            <person name="Overmann J."/>
            <person name="Amann R."/>
            <person name="Jetten M.S.M."/>
            <person name="Mascher T."/>
            <person name="Medema M.H."/>
            <person name="Devos D.P."/>
            <person name="Kaster A.-K."/>
            <person name="Ovreas L."/>
            <person name="Rohde M."/>
            <person name="Galperin M.Y."/>
            <person name="Jogler C."/>
        </authorList>
    </citation>
    <scope>NUCLEOTIDE SEQUENCE [LARGE SCALE GENOMIC DNA]</scope>
    <source>
        <strain evidence="4 5">K23_9</strain>
    </source>
</reference>
<protein>
    <submittedName>
        <fullName evidence="4">Transglutaminase-like superfamily protein</fullName>
    </submittedName>
</protein>
<keyword evidence="5" id="KW-1185">Reference proteome</keyword>
<dbReference type="InterPro" id="IPR002931">
    <property type="entry name" value="Transglutaminase-like"/>
</dbReference>
<dbReference type="CDD" id="cd09620">
    <property type="entry name" value="CBM9_like_3"/>
    <property type="match status" value="1"/>
</dbReference>
<dbReference type="Pfam" id="PF01841">
    <property type="entry name" value="Transglut_core"/>
    <property type="match status" value="1"/>
</dbReference>
<organism evidence="4 5">
    <name type="scientific">Stieleria marina</name>
    <dbReference type="NCBI Taxonomy" id="1930275"/>
    <lineage>
        <taxon>Bacteria</taxon>
        <taxon>Pseudomonadati</taxon>
        <taxon>Planctomycetota</taxon>
        <taxon>Planctomycetia</taxon>
        <taxon>Pirellulales</taxon>
        <taxon>Pirellulaceae</taxon>
        <taxon>Stieleria</taxon>
    </lineage>
</organism>
<dbReference type="RefSeq" id="WP_145417210.1">
    <property type="nucleotide sequence ID" value="NZ_CP036526.1"/>
</dbReference>
<evidence type="ECO:0000313" key="4">
    <source>
        <dbReference type="EMBL" id="QDT09646.1"/>
    </source>
</evidence>
<dbReference type="OrthoDB" id="9764953at2"/>
<dbReference type="AlphaFoldDB" id="A0A517NRA3"/>
<evidence type="ECO:0000259" key="3">
    <source>
        <dbReference type="SMART" id="SM00460"/>
    </source>
</evidence>
<dbReference type="PANTHER" id="PTHR35532">
    <property type="entry name" value="SIMILAR TO POLYHYDROXYALKANOATE DEPOLYMERASE"/>
    <property type="match status" value="1"/>
</dbReference>
<dbReference type="Pfam" id="PF06452">
    <property type="entry name" value="CBM9_1"/>
    <property type="match status" value="1"/>
</dbReference>
<dbReference type="PANTHER" id="PTHR35532:SF5">
    <property type="entry name" value="CARBOHYDRATE-BINDING DOMAIN-CONTAINING PROTEIN"/>
    <property type="match status" value="1"/>
</dbReference>
<dbReference type="SUPFAM" id="SSF49344">
    <property type="entry name" value="CBD9-like"/>
    <property type="match status" value="1"/>
</dbReference>
<evidence type="ECO:0000256" key="2">
    <source>
        <dbReference type="SAM" id="SignalP"/>
    </source>
</evidence>
<dbReference type="Gene3D" id="2.60.40.1190">
    <property type="match status" value="1"/>
</dbReference>
<dbReference type="GO" id="GO:0030246">
    <property type="term" value="F:carbohydrate binding"/>
    <property type="evidence" value="ECO:0007669"/>
    <property type="project" value="InterPro"/>
</dbReference>
<sequence precursor="true">MNQSVFAFAFLLLLILGPAHALADPLRDRLDLAGDNRDEIARAIAEAPIQSRKGMEFLVLHMPVQDLQSLSADFLLENTRLAYLSRQTDAWARDVPLELFLNDVLPYASINERRDNWRADFRKRCLPMVKDAKNASEAAAMINQKLFKQIGVKYSTKRVKADQSPMESIECGLASCTGLSVILIDACRSVGIPARFVGTPMWSNGSGNHSWVEIWDNGWHFTGAAEPTGTELDKGWFVARAAKADRASAANAIYATSFKDTPLSFPCVWNRRIKFIPAVNVTDRYVALQKDLPKGSVDALFVVYGSDRQRICSPLRIMDGNDIVFDGKTNDDGFDTNDHLHVPLKQNHTYTILLGDGPDAKSETITPKTNQQLHSFQMTGTDAPPESQSRPTKSKKIRSTNKASADAVESLATFLTTAVDDRGEITREPFAKVALTSEDAATVRGLLAEDRLKDLRKSRAEEMKARMLTHGEFRMPFHYEVFGEKPVGGRSLYISMHGGGGAPKTVNDRQWENQKRLYQPTEGVYVAPRGPTDTWNLWHQGHIDPLFVRLIENMVALEDVSWDRVYLMGYSAGGDGVYQLAPRMSDRWAAASMMAGHPNETSPLGLRNVPFALQVGGKDSAYKRNTIAANWKTKLAELHKADPDGYQHFAKIYPDKGHWMDREDAVALAWMAKHTRNTTPKKIVWVQDDVTHSNFYWLGVDAKDAKKGTQLVAQASEQTIQLTASNAMPVDVYLDDQFIDLGKPVTVKCGDQVLYDGLVERTIATLSKTLQQRGDPRLSFSSVVNVSVPAPSAVSPPAKSPSSELQFPESLVPAQDLPRYSARRATTAPIIDGRLDDAVWKTCEKTSPFVDLISGKETMHDTRAAILWDDDYLYVGFWINEPNVDAKYLKRDAPIYYDNDVEVFIAGKDSYYEFEINAHATVYEGFFVWQDAYLRDGYDQDPQLKADAPKKQIFDGVGLKNHPRGKRLAFLGYDFPNFKSAVHINGTLNDDSDVDQGWTVELAFPWQEMKWLAKGDNRALPPKPGDKWGIDLFRFNKYKAAKPAVDSGGWALGKHGVWDSHIPEIFPIITFVEN</sequence>
<dbReference type="GO" id="GO:0016052">
    <property type="term" value="P:carbohydrate catabolic process"/>
    <property type="evidence" value="ECO:0007669"/>
    <property type="project" value="InterPro"/>
</dbReference>
<dbReference type="Proteomes" id="UP000319817">
    <property type="component" value="Chromosome"/>
</dbReference>
<proteinExistence type="predicted"/>
<dbReference type="InterPro" id="IPR010502">
    <property type="entry name" value="Carb-bd_dom_fam9"/>
</dbReference>
<feature type="chain" id="PRO_5021727719" evidence="2">
    <location>
        <begin position="22"/>
        <end position="1074"/>
    </location>
</feature>
<feature type="domain" description="Transglutaminase-like" evidence="3">
    <location>
        <begin position="168"/>
        <end position="226"/>
    </location>
</feature>